<reference evidence="1" key="1">
    <citation type="submission" date="2020-06" db="EMBL/GenBank/DDBJ databases">
        <authorList>
            <person name="Li T."/>
            <person name="Hu X."/>
            <person name="Zhang T."/>
            <person name="Song X."/>
            <person name="Zhang H."/>
            <person name="Dai N."/>
            <person name="Sheng W."/>
            <person name="Hou X."/>
            <person name="Wei L."/>
        </authorList>
    </citation>
    <scope>NUCLEOTIDE SEQUENCE</scope>
    <source>
        <strain evidence="1">K16</strain>
        <tissue evidence="1">Leaf</tissue>
    </source>
</reference>
<name>A0AAE1X9J6_9LAMI</name>
<dbReference type="InterPro" id="IPR035428">
    <property type="entry name" value="FANCF"/>
</dbReference>
<gene>
    <name evidence="1" type="ORF">Sango_0307400</name>
</gene>
<keyword evidence="2" id="KW-1185">Reference proteome</keyword>
<protein>
    <submittedName>
        <fullName evidence="1">Uncharacterized protein</fullName>
    </submittedName>
</protein>
<evidence type="ECO:0000313" key="1">
    <source>
        <dbReference type="EMBL" id="KAK4407264.1"/>
    </source>
</evidence>
<dbReference type="GO" id="GO:0043240">
    <property type="term" value="C:Fanconi anaemia nuclear complex"/>
    <property type="evidence" value="ECO:0007669"/>
    <property type="project" value="InterPro"/>
</dbReference>
<comment type="caution">
    <text evidence="1">The sequence shown here is derived from an EMBL/GenBank/DDBJ whole genome shotgun (WGS) entry which is preliminary data.</text>
</comment>
<evidence type="ECO:0000313" key="2">
    <source>
        <dbReference type="Proteomes" id="UP001289374"/>
    </source>
</evidence>
<dbReference type="PANTHER" id="PTHR14449">
    <property type="entry name" value="FANCONI ANEMIA GROUP F PROTEIN FANCF"/>
    <property type="match status" value="1"/>
</dbReference>
<dbReference type="Proteomes" id="UP001289374">
    <property type="component" value="Unassembled WGS sequence"/>
</dbReference>
<proteinExistence type="predicted"/>
<organism evidence="1 2">
    <name type="scientific">Sesamum angolense</name>
    <dbReference type="NCBI Taxonomy" id="2727404"/>
    <lineage>
        <taxon>Eukaryota</taxon>
        <taxon>Viridiplantae</taxon>
        <taxon>Streptophyta</taxon>
        <taxon>Embryophyta</taxon>
        <taxon>Tracheophyta</taxon>
        <taxon>Spermatophyta</taxon>
        <taxon>Magnoliopsida</taxon>
        <taxon>eudicotyledons</taxon>
        <taxon>Gunneridae</taxon>
        <taxon>Pentapetalae</taxon>
        <taxon>asterids</taxon>
        <taxon>lamiids</taxon>
        <taxon>Lamiales</taxon>
        <taxon>Pedaliaceae</taxon>
        <taxon>Sesamum</taxon>
    </lineage>
</organism>
<dbReference type="GO" id="GO:0036297">
    <property type="term" value="P:interstrand cross-link repair"/>
    <property type="evidence" value="ECO:0007669"/>
    <property type="project" value="InterPro"/>
</dbReference>
<reference evidence="1" key="2">
    <citation type="journal article" date="2024" name="Plant">
        <title>Genomic evolution and insights into agronomic trait innovations of Sesamum species.</title>
        <authorList>
            <person name="Miao H."/>
            <person name="Wang L."/>
            <person name="Qu L."/>
            <person name="Liu H."/>
            <person name="Sun Y."/>
            <person name="Le M."/>
            <person name="Wang Q."/>
            <person name="Wei S."/>
            <person name="Zheng Y."/>
            <person name="Lin W."/>
            <person name="Duan Y."/>
            <person name="Cao H."/>
            <person name="Xiong S."/>
            <person name="Wang X."/>
            <person name="Wei L."/>
            <person name="Li C."/>
            <person name="Ma Q."/>
            <person name="Ju M."/>
            <person name="Zhao R."/>
            <person name="Li G."/>
            <person name="Mu C."/>
            <person name="Tian Q."/>
            <person name="Mei H."/>
            <person name="Zhang T."/>
            <person name="Gao T."/>
            <person name="Zhang H."/>
        </authorList>
    </citation>
    <scope>NUCLEOTIDE SEQUENCE</scope>
    <source>
        <strain evidence="1">K16</strain>
    </source>
</reference>
<dbReference type="PANTHER" id="PTHR14449:SF2">
    <property type="entry name" value="FANCONI ANEMIA GROUP F PROTEIN"/>
    <property type="match status" value="1"/>
</dbReference>
<feature type="non-terminal residue" evidence="1">
    <location>
        <position position="257"/>
    </location>
</feature>
<accession>A0AAE1X9J6</accession>
<dbReference type="AlphaFoldDB" id="A0AAE1X9J6"/>
<sequence length="257" mass="29288">ELPVEAIVWNSWRSRSLSYMLDNRTIRLVSGASLIFAAPEGQWTKIFGQLNILSDTDDLCETIELLLLGCIADRWSPLIEHLMSVSYESLTLSRLYHEVFKLSLGKSLHLFLKESFVNCKEKCVVNYLEVLFSSQLKQLWELPPVLAAVAIPSWSQLFRSYLHELEDQVRGNSLVTRRCSCMAGVMEHRELGHTHRNQDGEERSIRTVKSCNMTMQSSRRVVLFSTIRSNQLFWSISASPGAKTAHICTSKLPRLVA</sequence>
<dbReference type="EMBL" id="JACGWL010000002">
    <property type="protein sequence ID" value="KAK4407264.1"/>
    <property type="molecule type" value="Genomic_DNA"/>
</dbReference>